<keyword evidence="3" id="KW-0472">Membrane</keyword>
<dbReference type="InterPro" id="IPR006143">
    <property type="entry name" value="RND_pump_MFP"/>
</dbReference>
<dbReference type="Pfam" id="PF25973">
    <property type="entry name" value="BSH_CzcB"/>
    <property type="match status" value="1"/>
</dbReference>
<sequence>MHQKSPQKTLPMTKPKSLTYRIISWSGVMAILLLIIFMIFRYLDNRPQDESPLPPPIKVSVSSLLEGSITPSYEFIGEVRAKQLAQLSPEINSVRILSIEVDVGDKISKGDILAHLDNQSLIYQKEQAQSDYDKALDEYNRKSRLGINGGISQEELSSKQIALKSAKARLDDAKLMLSKAQLTSPVDGIVIARNKDIGTLTSLNEAMFTVAVNQETEFVANIPENQLTRFAINQEVSLSLSGHNSLLKGKIRRIEPLINNTSRTANIYISFDESQFHPIGLFGTARINLAEQKGIIAPTTSILLDEKGQYLWTVNNKNRVEKIYVKEILRQDTQTIIELDKSLLSDELNSNQYDLTKSKILLRAGSLVNEGDLITPQPVNSATKNTDLLN</sequence>
<dbReference type="RefSeq" id="WP_385876225.1">
    <property type="nucleotide sequence ID" value="NZ_JBHLXE010000033.1"/>
</dbReference>
<dbReference type="EMBL" id="JBHLXE010000033">
    <property type="protein sequence ID" value="MFC0179135.1"/>
    <property type="molecule type" value="Genomic_DNA"/>
</dbReference>
<proteinExistence type="inferred from homology"/>
<evidence type="ECO:0000256" key="1">
    <source>
        <dbReference type="ARBA" id="ARBA00009477"/>
    </source>
</evidence>
<organism evidence="5 6">
    <name type="scientific">Thorsellia kenyensis</name>
    <dbReference type="NCBI Taxonomy" id="1549888"/>
    <lineage>
        <taxon>Bacteria</taxon>
        <taxon>Pseudomonadati</taxon>
        <taxon>Pseudomonadota</taxon>
        <taxon>Gammaproteobacteria</taxon>
        <taxon>Enterobacterales</taxon>
        <taxon>Thorselliaceae</taxon>
        <taxon>Thorsellia</taxon>
    </lineage>
</organism>
<dbReference type="Gene3D" id="1.10.287.470">
    <property type="entry name" value="Helix hairpin bin"/>
    <property type="match status" value="1"/>
</dbReference>
<keyword evidence="3" id="KW-0812">Transmembrane</keyword>
<evidence type="ECO:0000313" key="5">
    <source>
        <dbReference type="EMBL" id="MFC0179135.1"/>
    </source>
</evidence>
<evidence type="ECO:0000256" key="2">
    <source>
        <dbReference type="SAM" id="Coils"/>
    </source>
</evidence>
<dbReference type="Proteomes" id="UP001589758">
    <property type="component" value="Unassembled WGS sequence"/>
</dbReference>
<evidence type="ECO:0000313" key="6">
    <source>
        <dbReference type="Proteomes" id="UP001589758"/>
    </source>
</evidence>
<keyword evidence="2" id="KW-0175">Coiled coil</keyword>
<dbReference type="SUPFAM" id="SSF111369">
    <property type="entry name" value="HlyD-like secretion proteins"/>
    <property type="match status" value="1"/>
</dbReference>
<feature type="coiled-coil region" evidence="2">
    <location>
        <begin position="125"/>
        <end position="183"/>
    </location>
</feature>
<evidence type="ECO:0000256" key="3">
    <source>
        <dbReference type="SAM" id="Phobius"/>
    </source>
</evidence>
<keyword evidence="3" id="KW-1133">Transmembrane helix</keyword>
<dbReference type="PANTHER" id="PTHR30469">
    <property type="entry name" value="MULTIDRUG RESISTANCE PROTEIN MDTA"/>
    <property type="match status" value="1"/>
</dbReference>
<dbReference type="InterPro" id="IPR058647">
    <property type="entry name" value="BSH_CzcB-like"/>
</dbReference>
<feature type="domain" description="CzcB-like barrel-sandwich hybrid" evidence="4">
    <location>
        <begin position="85"/>
        <end position="211"/>
    </location>
</feature>
<dbReference type="Gene3D" id="2.40.420.20">
    <property type="match status" value="1"/>
</dbReference>
<gene>
    <name evidence="5" type="ORF">ACFFIT_03320</name>
</gene>
<dbReference type="NCBIfam" id="TIGR01730">
    <property type="entry name" value="RND_mfp"/>
    <property type="match status" value="1"/>
</dbReference>
<evidence type="ECO:0000259" key="4">
    <source>
        <dbReference type="Pfam" id="PF25973"/>
    </source>
</evidence>
<keyword evidence="6" id="KW-1185">Reference proteome</keyword>
<comment type="caution">
    <text evidence="5">The sequence shown here is derived from an EMBL/GenBank/DDBJ whole genome shotgun (WGS) entry which is preliminary data.</text>
</comment>
<protein>
    <submittedName>
        <fullName evidence="5">Efflux RND transporter periplasmic adaptor subunit</fullName>
    </submittedName>
</protein>
<accession>A0ABV6C841</accession>
<dbReference type="Gene3D" id="2.40.50.100">
    <property type="match status" value="1"/>
</dbReference>
<name>A0ABV6C841_9GAMM</name>
<dbReference type="Gene3D" id="2.40.30.170">
    <property type="match status" value="1"/>
</dbReference>
<dbReference type="PANTHER" id="PTHR30469:SF15">
    <property type="entry name" value="HLYD FAMILY OF SECRETION PROTEINS"/>
    <property type="match status" value="1"/>
</dbReference>
<feature type="transmembrane region" description="Helical" evidence="3">
    <location>
        <begin position="20"/>
        <end position="43"/>
    </location>
</feature>
<comment type="similarity">
    <text evidence="1">Belongs to the membrane fusion protein (MFP) (TC 8.A.1) family.</text>
</comment>
<reference evidence="5 6" key="1">
    <citation type="submission" date="2024-09" db="EMBL/GenBank/DDBJ databases">
        <authorList>
            <person name="Sun Q."/>
            <person name="Mori K."/>
        </authorList>
    </citation>
    <scope>NUCLEOTIDE SEQUENCE [LARGE SCALE GENOMIC DNA]</scope>
    <source>
        <strain evidence="5 6">CCM 8545</strain>
    </source>
</reference>